<evidence type="ECO:0000313" key="2">
    <source>
        <dbReference type="Proteomes" id="UP000198736"/>
    </source>
</evidence>
<sequence length="65" mass="7872">MPRKTRRPTQRPRIKCVSSLIPVQLLAKRPYYSMHLHRDTVAYLRIDTYGSWIRSRTRERKDGCR</sequence>
<proteinExistence type="predicted"/>
<dbReference type="Proteomes" id="UP000198736">
    <property type="component" value="Unassembled WGS sequence"/>
</dbReference>
<dbReference type="EMBL" id="CZPZ01000033">
    <property type="protein sequence ID" value="CUS38914.1"/>
    <property type="molecule type" value="Genomic_DNA"/>
</dbReference>
<keyword evidence="2" id="KW-1185">Reference proteome</keyword>
<protein>
    <submittedName>
        <fullName evidence="1">Uncharacterized protein</fullName>
    </submittedName>
</protein>
<gene>
    <name evidence="1" type="ORF">COMA2_60051</name>
</gene>
<accession>A0A0S4LV83</accession>
<organism evidence="1 2">
    <name type="scientific">Candidatus Nitrospira nitrificans</name>
    <dbReference type="NCBI Taxonomy" id="1742973"/>
    <lineage>
        <taxon>Bacteria</taxon>
        <taxon>Pseudomonadati</taxon>
        <taxon>Nitrospirota</taxon>
        <taxon>Nitrospiria</taxon>
        <taxon>Nitrospirales</taxon>
        <taxon>Nitrospiraceae</taxon>
        <taxon>Nitrospira</taxon>
    </lineage>
</organism>
<name>A0A0S4LV83_9BACT</name>
<evidence type="ECO:0000313" key="1">
    <source>
        <dbReference type="EMBL" id="CUS38914.1"/>
    </source>
</evidence>
<reference evidence="2" key="1">
    <citation type="submission" date="2015-10" db="EMBL/GenBank/DDBJ databases">
        <authorList>
            <person name="Luecker S."/>
            <person name="Luecker S."/>
        </authorList>
    </citation>
    <scope>NUCLEOTIDE SEQUENCE [LARGE SCALE GENOMIC DNA]</scope>
</reference>
<dbReference type="AlphaFoldDB" id="A0A0S4LV83"/>